<feature type="region of interest" description="Disordered" evidence="1">
    <location>
        <begin position="13"/>
        <end position="44"/>
    </location>
</feature>
<dbReference type="Proteomes" id="UP000827892">
    <property type="component" value="Chromosome X"/>
</dbReference>
<evidence type="ECO:0000313" key="3">
    <source>
        <dbReference type="Proteomes" id="UP000827892"/>
    </source>
</evidence>
<reference evidence="2 3" key="1">
    <citation type="submission" date="2022-05" db="EMBL/GenBank/DDBJ databases">
        <title>Chromosome-level reference genomes for two strains of Caenorhabditis briggsae: an improved platform for comparative genomics.</title>
        <authorList>
            <person name="Stevens L."/>
            <person name="Andersen E.C."/>
        </authorList>
    </citation>
    <scope>NUCLEOTIDE SEQUENCE [LARGE SCALE GENOMIC DNA]</scope>
    <source>
        <strain evidence="2">QX1410_ONT</strain>
        <tissue evidence="2">Whole-organism</tissue>
    </source>
</reference>
<protein>
    <submittedName>
        <fullName evidence="2">Uncharacterized protein</fullName>
    </submittedName>
</protein>
<evidence type="ECO:0000313" key="2">
    <source>
        <dbReference type="EMBL" id="ULT84936.1"/>
    </source>
</evidence>
<organism evidence="2 3">
    <name type="scientific">Caenorhabditis briggsae</name>
    <dbReference type="NCBI Taxonomy" id="6238"/>
    <lineage>
        <taxon>Eukaryota</taxon>
        <taxon>Metazoa</taxon>
        <taxon>Ecdysozoa</taxon>
        <taxon>Nematoda</taxon>
        <taxon>Chromadorea</taxon>
        <taxon>Rhabditida</taxon>
        <taxon>Rhabditina</taxon>
        <taxon>Rhabditomorpha</taxon>
        <taxon>Rhabditoidea</taxon>
        <taxon>Rhabditidae</taxon>
        <taxon>Peloderinae</taxon>
        <taxon>Caenorhabditis</taxon>
    </lineage>
</organism>
<dbReference type="AlphaFoldDB" id="A0AAE9CWT1"/>
<evidence type="ECO:0000256" key="1">
    <source>
        <dbReference type="SAM" id="MobiDB-lite"/>
    </source>
</evidence>
<sequence length="323" mass="37138">MLTLVDCVRPNSSDVEEQPIQTVSASLSSSSTEFKPSRHVPDTIRPSHSRRARIEFPGEPMYRCFSCKKDIPVVDWRHYSRCKERKEGGLTCEQLLKENLLISAGPCKFCRQGRTDRPSEQDVNNCNGGFEYSVREEDASIFDFQLCKTQLELFFKNIKEEVLADFKRSMVDGSGFPFICFGCTMDTKSKCYSCTANLPGPTFLNKMNNFIDNAILPTYMLYTESYKDAEDAIVEKEYEEKWKIANPTLEYKKEKARFALMRNAAWCKADIARSRETFVKLLKEFRDKYNMETLKEISSIRNNHAFNTQRAIIGPPGRMIASA</sequence>
<gene>
    <name evidence="2" type="ORF">L3Y34_013546</name>
</gene>
<proteinExistence type="predicted"/>
<dbReference type="EMBL" id="CP090896">
    <property type="protein sequence ID" value="ULT84936.1"/>
    <property type="molecule type" value="Genomic_DNA"/>
</dbReference>
<name>A0AAE9CWT1_CAEBR</name>
<accession>A0AAE9CWT1</accession>